<evidence type="ECO:0000256" key="1">
    <source>
        <dbReference type="PROSITE-ProRule" id="PRU00047"/>
    </source>
</evidence>
<evidence type="ECO:0000259" key="4">
    <source>
        <dbReference type="PROSITE" id="PS50158"/>
    </source>
</evidence>
<evidence type="ECO:0000256" key="2">
    <source>
        <dbReference type="SAM" id="Coils"/>
    </source>
</evidence>
<gene>
    <name evidence="5" type="ORF">PSYICH_LOCUS14679</name>
</gene>
<dbReference type="OrthoDB" id="8123891at2759"/>
<name>A0A9P0D4X6_9CUCU</name>
<feature type="compositionally biased region" description="Low complexity" evidence="3">
    <location>
        <begin position="172"/>
        <end position="184"/>
    </location>
</feature>
<organism evidence="5 6">
    <name type="scientific">Psylliodes chrysocephalus</name>
    <dbReference type="NCBI Taxonomy" id="3402493"/>
    <lineage>
        <taxon>Eukaryota</taxon>
        <taxon>Metazoa</taxon>
        <taxon>Ecdysozoa</taxon>
        <taxon>Arthropoda</taxon>
        <taxon>Hexapoda</taxon>
        <taxon>Insecta</taxon>
        <taxon>Pterygota</taxon>
        <taxon>Neoptera</taxon>
        <taxon>Endopterygota</taxon>
        <taxon>Coleoptera</taxon>
        <taxon>Polyphaga</taxon>
        <taxon>Cucujiformia</taxon>
        <taxon>Chrysomeloidea</taxon>
        <taxon>Chrysomelidae</taxon>
        <taxon>Galerucinae</taxon>
        <taxon>Alticini</taxon>
        <taxon>Psylliodes</taxon>
    </lineage>
</organism>
<dbReference type="PROSITE" id="PS50158">
    <property type="entry name" value="ZF_CCHC"/>
    <property type="match status" value="1"/>
</dbReference>
<keyword evidence="1" id="KW-0479">Metal-binding</keyword>
<keyword evidence="1" id="KW-0862">Zinc</keyword>
<dbReference type="SUPFAM" id="SSF53098">
    <property type="entry name" value="Ribonuclease H-like"/>
    <property type="match status" value="1"/>
</dbReference>
<dbReference type="EMBL" id="OV651820">
    <property type="protein sequence ID" value="CAH1114748.1"/>
    <property type="molecule type" value="Genomic_DNA"/>
</dbReference>
<feature type="region of interest" description="Disordered" evidence="3">
    <location>
        <begin position="517"/>
        <end position="597"/>
    </location>
</feature>
<dbReference type="GO" id="GO:0008270">
    <property type="term" value="F:zinc ion binding"/>
    <property type="evidence" value="ECO:0007669"/>
    <property type="project" value="UniProtKB-KW"/>
</dbReference>
<protein>
    <recommendedName>
        <fullName evidence="4">CCHC-type domain-containing protein</fullName>
    </recommendedName>
</protein>
<keyword evidence="1" id="KW-0863">Zinc-finger</keyword>
<feature type="domain" description="CCHC-type" evidence="4">
    <location>
        <begin position="379"/>
        <end position="392"/>
    </location>
</feature>
<dbReference type="InterPro" id="IPR012337">
    <property type="entry name" value="RNaseH-like_sf"/>
</dbReference>
<proteinExistence type="predicted"/>
<evidence type="ECO:0000313" key="6">
    <source>
        <dbReference type="Proteomes" id="UP001153636"/>
    </source>
</evidence>
<keyword evidence="6" id="KW-1185">Reference proteome</keyword>
<evidence type="ECO:0000313" key="5">
    <source>
        <dbReference type="EMBL" id="CAH1114748.1"/>
    </source>
</evidence>
<dbReference type="InterPro" id="IPR001878">
    <property type="entry name" value="Znf_CCHC"/>
</dbReference>
<accession>A0A9P0D4X6</accession>
<dbReference type="GO" id="GO:0003676">
    <property type="term" value="F:nucleic acid binding"/>
    <property type="evidence" value="ECO:0007669"/>
    <property type="project" value="InterPro"/>
</dbReference>
<sequence>MDKPELIADINFVTNNFGMIPEIIQTLESSKVSVQFALEKLNELKTKIDAVPGDVGIRLQEKMAAVLQRNPDLEIVKCLKEKFGTESYWYSDIPVDAFQFAPLTSVDCERSFSAHKYILDVKRNKLTNTNLEKLLMIYFNKNSMCKYCSCDILIARGKGELKNSTTGKHSKSVSSAKSQPSVSSIFGKPTKNLEEKGREGVLRLAGFIADHNLPIRLMEHIPNLSEKPQLHRIYEEVTCVLKTLMDCFIKRDILEKNMVYEIDYKNPRNFLPIDDMYFEASIASWRKIRSISTPILEETVLKAAPGLDLEEIKEELEFERVSVIDVIRLRSKSENIENHSYQLRVKKEQNLKELHKITGVQNNKVKWESYAKKNKITQCYRCHEFGHSQANCHKEPKCVKCAEGYQTNQLPLPKNRKNKVTCINCNGMAPTGAKPKNLDGMSKENKEEESIVEFLKDTNRKLVKQVENLNNQVANLTLQVATLLALLGDNKQQIKEKPAEEVITEAMATDLPVSEDEYHEVISRKTRKRGRKSTSGAGNFSSSEEDDSNGKNLTPRNGSKNRRCKSPAFSPPRDESVTVENTGRLGASKGFNRPVNGRAFEACKPPLFKTITPTATKSKNDEFPPLPLRTQIPILTKPIMTKKPPTHAPGGTEPVKATADVVITGRDETLNAMAEPKQSKVPPVVVESGAKNWPETRRGLVERGIPFTKAATRNEELKIWPATSDACRATTKYLDEKKAKYHTYRLEDEKCHKCVIRGLPKETENEGDLDQEAQTKEEGNHVLNTPSFSQWKPYTLKRKTTECLQNLIMNIIDMPRRSLYMMFKECTARKLDDKVSFIEHKLRERTKCPQNELQTLSYDLRHFKSDLKKRWTLSNYIEERFLTKNEEWLNGSVSIHTWTSRVKAGRPSKEFQKLSDRSKRRKTKELREQVPVDELTYAASVSQRTSGNAAASKIIKDVTASPTTAKKFRKAIDAQQSKTAKKYTPKEALSLFVEGDFTRKQWELLHDSNKSIYPCYTLIREAKNDCYPKEEAMRVTETSAEVCLQDLLDHTVSRLCLYLEEVLENCTEAELENLELITKWGCDGLHQTQYQQKFSEASCDDWQNPTPSSTRFCRPIRIRFRHETVDITKEKIKYIEDQAKQLRSTVIPNLKGVSYVRHTLLLTMVDGKVCNSATSTTSTMRCYICGKTSKSFNDYENPGVEESQSLRFGLSILHARIRFFETILHLAYKLPLKKWQAKTPEDKKAVKENKERIQKEYRERTGLIIDMPKAGFGNTSRRFFSDPDLAAEITGIEKVFIQRLRLS</sequence>
<feature type="coiled-coil region" evidence="2">
    <location>
        <begin position="452"/>
        <end position="486"/>
    </location>
</feature>
<feature type="region of interest" description="Disordered" evidence="3">
    <location>
        <begin position="164"/>
        <end position="189"/>
    </location>
</feature>
<dbReference type="Proteomes" id="UP001153636">
    <property type="component" value="Chromosome 8"/>
</dbReference>
<reference evidence="5" key="1">
    <citation type="submission" date="2022-01" db="EMBL/GenBank/DDBJ databases">
        <authorList>
            <person name="King R."/>
        </authorList>
    </citation>
    <scope>NUCLEOTIDE SEQUENCE</scope>
</reference>
<evidence type="ECO:0000256" key="3">
    <source>
        <dbReference type="SAM" id="MobiDB-lite"/>
    </source>
</evidence>
<keyword evidence="2" id="KW-0175">Coiled coil</keyword>